<dbReference type="PANTHER" id="PTHR48106">
    <property type="entry name" value="QUINONE OXIDOREDUCTASE PIG3-RELATED"/>
    <property type="match status" value="1"/>
</dbReference>
<evidence type="ECO:0000256" key="2">
    <source>
        <dbReference type="ARBA" id="ARBA00023002"/>
    </source>
</evidence>
<feature type="domain" description="Enoyl reductase (ER)" evidence="3">
    <location>
        <begin position="10"/>
        <end position="335"/>
    </location>
</feature>
<dbReference type="GO" id="GO:0070402">
    <property type="term" value="F:NADPH binding"/>
    <property type="evidence" value="ECO:0007669"/>
    <property type="project" value="TreeGrafter"/>
</dbReference>
<dbReference type="SUPFAM" id="SSF51735">
    <property type="entry name" value="NAD(P)-binding Rossmann-fold domains"/>
    <property type="match status" value="1"/>
</dbReference>
<dbReference type="Gene3D" id="3.90.180.10">
    <property type="entry name" value="Medium-chain alcohol dehydrogenases, catalytic domain"/>
    <property type="match status" value="1"/>
</dbReference>
<sequence>MHAVVFTSTGDVENLRLVDLPVPVPGPGEVRVRFTSIGLNRGDILYPEGKYFYGPSFHTYPSQSTPVSRIGFEGAGVVDAVGPDCEWRKGDRVAVRPMCFDISTQGTLAEYGIYREEQLLNTPSALEDLAAGALWMSYLTAWGGLIHAGGLCAGQTCVITAASSAVGLAAIQVARFCGARVIATTTSESKAERLRALGADAVIVTGRDDYVTMLHEFSQQKGSDLVFDAVAGPQFRELIRGARRGSTIVIHGMLDRKPMEVHAGVLMKRWLSLRGYRVDSLLADKTSLEKAVRQIENGVSSGVFKPEISGAFSLSEFKLAFSALRGNKHIGKIVITP</sequence>
<dbReference type="OrthoDB" id="4190732at2"/>
<keyword evidence="5" id="KW-1185">Reference proteome</keyword>
<keyword evidence="2" id="KW-0560">Oxidoreductase</keyword>
<gene>
    <name evidence="4" type="ORF">OLMES_2173</name>
</gene>
<protein>
    <submittedName>
        <fullName evidence="4">Quinone oxidoreductase</fullName>
    </submittedName>
</protein>
<dbReference type="Gene3D" id="3.40.50.720">
    <property type="entry name" value="NAD(P)-binding Rossmann-like Domain"/>
    <property type="match status" value="1"/>
</dbReference>
<dbReference type="KEGG" id="ome:OLMES_2173"/>
<dbReference type="RefSeq" id="WP_087461256.1">
    <property type="nucleotide sequence ID" value="NZ_CP021425.1"/>
</dbReference>
<dbReference type="SMART" id="SM00829">
    <property type="entry name" value="PKS_ER"/>
    <property type="match status" value="1"/>
</dbReference>
<reference evidence="4 5" key="1">
    <citation type="submission" date="2017-05" db="EMBL/GenBank/DDBJ databases">
        <title>Genomic insights into alkan degradation activity of Oleiphilus messinensis.</title>
        <authorList>
            <person name="Kozyavkin S.A."/>
            <person name="Slesarev A.I."/>
            <person name="Golyshin P.N."/>
            <person name="Korzhenkov A."/>
            <person name="Golyshina O.N."/>
            <person name="Toshchakov S.V."/>
        </authorList>
    </citation>
    <scope>NUCLEOTIDE SEQUENCE [LARGE SCALE GENOMIC DNA]</scope>
    <source>
        <strain evidence="4 5">ME102</strain>
    </source>
</reference>
<dbReference type="CDD" id="cd08268">
    <property type="entry name" value="MDR2"/>
    <property type="match status" value="1"/>
</dbReference>
<dbReference type="InterPro" id="IPR011032">
    <property type="entry name" value="GroES-like_sf"/>
</dbReference>
<evidence type="ECO:0000313" key="5">
    <source>
        <dbReference type="Proteomes" id="UP000196027"/>
    </source>
</evidence>
<evidence type="ECO:0000313" key="4">
    <source>
        <dbReference type="EMBL" id="ARU56243.1"/>
    </source>
</evidence>
<dbReference type="SUPFAM" id="SSF50129">
    <property type="entry name" value="GroES-like"/>
    <property type="match status" value="1"/>
</dbReference>
<dbReference type="InterPro" id="IPR013149">
    <property type="entry name" value="ADH-like_C"/>
</dbReference>
<organism evidence="4 5">
    <name type="scientific">Oleiphilus messinensis</name>
    <dbReference type="NCBI Taxonomy" id="141451"/>
    <lineage>
        <taxon>Bacteria</taxon>
        <taxon>Pseudomonadati</taxon>
        <taxon>Pseudomonadota</taxon>
        <taxon>Gammaproteobacteria</taxon>
        <taxon>Oceanospirillales</taxon>
        <taxon>Oleiphilaceae</taxon>
        <taxon>Oleiphilus</taxon>
    </lineage>
</organism>
<evidence type="ECO:0000259" key="3">
    <source>
        <dbReference type="SMART" id="SM00829"/>
    </source>
</evidence>
<dbReference type="Pfam" id="PF08240">
    <property type="entry name" value="ADH_N"/>
    <property type="match status" value="1"/>
</dbReference>
<keyword evidence="1" id="KW-0521">NADP</keyword>
<dbReference type="GO" id="GO:0016651">
    <property type="term" value="F:oxidoreductase activity, acting on NAD(P)H"/>
    <property type="evidence" value="ECO:0007669"/>
    <property type="project" value="TreeGrafter"/>
</dbReference>
<dbReference type="InterPro" id="IPR020843">
    <property type="entry name" value="ER"/>
</dbReference>
<accession>A0A1Y0IA21</accession>
<proteinExistence type="predicted"/>
<dbReference type="AlphaFoldDB" id="A0A1Y0IA21"/>
<evidence type="ECO:0000256" key="1">
    <source>
        <dbReference type="ARBA" id="ARBA00022857"/>
    </source>
</evidence>
<dbReference type="Proteomes" id="UP000196027">
    <property type="component" value="Chromosome"/>
</dbReference>
<dbReference type="InterPro" id="IPR036291">
    <property type="entry name" value="NAD(P)-bd_dom_sf"/>
</dbReference>
<dbReference type="InterPro" id="IPR013154">
    <property type="entry name" value="ADH-like_N"/>
</dbReference>
<dbReference type="Pfam" id="PF00107">
    <property type="entry name" value="ADH_zinc_N"/>
    <property type="match status" value="1"/>
</dbReference>
<dbReference type="PANTHER" id="PTHR48106:SF18">
    <property type="entry name" value="QUINONE OXIDOREDUCTASE PIG3"/>
    <property type="match status" value="1"/>
</dbReference>
<name>A0A1Y0IA21_9GAMM</name>
<dbReference type="EMBL" id="CP021425">
    <property type="protein sequence ID" value="ARU56243.1"/>
    <property type="molecule type" value="Genomic_DNA"/>
</dbReference>